<protein>
    <recommendedName>
        <fullName evidence="3">Secreted protein</fullName>
    </recommendedName>
</protein>
<dbReference type="Proteomes" id="UP001246690">
    <property type="component" value="Chromosome"/>
</dbReference>
<accession>A0ABY9S5A7</accession>
<gene>
    <name evidence="1" type="ORF">RHD99_13595</name>
</gene>
<sequence length="119" mass="13508">MLFSLFGLVLALISGSVMSCYFLTENVFFQQNMTPVYVVSASNQKLPPEPFCPNFLGFSWANAGPAIRFISPSPILGCPLWQQRGYRRLYLETEPIAGHHRFDCVRGNNIFPRLSFLSR</sequence>
<reference evidence="1 2" key="1">
    <citation type="submission" date="2023-09" db="EMBL/GenBank/DDBJ databases">
        <title>Buttiauxella selenatireducens sp. nov., isolated from the rhizosphere of Cardamine hupingshanesis.</title>
        <authorList>
            <person name="Zhang S."/>
            <person name="Xu Z."/>
            <person name="Wang H."/>
            <person name="Guo Y."/>
        </authorList>
    </citation>
    <scope>NUCLEOTIDE SEQUENCE [LARGE SCALE GENOMIC DNA]</scope>
    <source>
        <strain evidence="1 2">R73</strain>
    </source>
</reference>
<dbReference type="RefSeq" id="WP_309874470.1">
    <property type="nucleotide sequence ID" value="NZ_CP133838.1"/>
</dbReference>
<name>A0ABY9S5A7_9ENTR</name>
<proteinExistence type="predicted"/>
<evidence type="ECO:0000313" key="1">
    <source>
        <dbReference type="EMBL" id="WMY72519.1"/>
    </source>
</evidence>
<evidence type="ECO:0008006" key="3">
    <source>
        <dbReference type="Google" id="ProtNLM"/>
    </source>
</evidence>
<evidence type="ECO:0000313" key="2">
    <source>
        <dbReference type="Proteomes" id="UP001246690"/>
    </source>
</evidence>
<keyword evidence="2" id="KW-1185">Reference proteome</keyword>
<organism evidence="1 2">
    <name type="scientific">Buttiauxella selenatireducens</name>
    <dbReference type="NCBI Taxonomy" id="3073902"/>
    <lineage>
        <taxon>Bacteria</taxon>
        <taxon>Pseudomonadati</taxon>
        <taxon>Pseudomonadota</taxon>
        <taxon>Gammaproteobacteria</taxon>
        <taxon>Enterobacterales</taxon>
        <taxon>Enterobacteriaceae</taxon>
        <taxon>Buttiauxella</taxon>
    </lineage>
</organism>
<dbReference type="EMBL" id="CP133838">
    <property type="protein sequence ID" value="WMY72519.1"/>
    <property type="molecule type" value="Genomic_DNA"/>
</dbReference>